<dbReference type="AlphaFoldDB" id="A0A5S9F434"/>
<reference evidence="2 3" key="1">
    <citation type="submission" date="2019-08" db="EMBL/GenBank/DDBJ databases">
        <title>Complete genome sequence of Candidatus Uab amorphum.</title>
        <authorList>
            <person name="Shiratori T."/>
            <person name="Suzuki S."/>
            <person name="Kakizawa Y."/>
            <person name="Ishida K."/>
        </authorList>
    </citation>
    <scope>NUCLEOTIDE SEQUENCE [LARGE SCALE GENOMIC DNA]</scope>
    <source>
        <strain evidence="2 3">SRT547</strain>
    </source>
</reference>
<sequence>MNNHNTKLFTTKSWVIAISAIITGASISLVREYYNTNVITTQSIIISLITLVIGLIIIAGVAWWANKPEEES</sequence>
<feature type="transmembrane region" description="Helical" evidence="1">
    <location>
        <begin position="12"/>
        <end position="31"/>
    </location>
</feature>
<evidence type="ECO:0000313" key="3">
    <source>
        <dbReference type="Proteomes" id="UP000326354"/>
    </source>
</evidence>
<protein>
    <submittedName>
        <fullName evidence="2">Uncharacterized protein</fullName>
    </submittedName>
</protein>
<accession>A0A5S9F434</accession>
<dbReference type="RefSeq" id="WP_151968331.1">
    <property type="nucleotide sequence ID" value="NZ_AP019860.1"/>
</dbReference>
<evidence type="ECO:0000313" key="2">
    <source>
        <dbReference type="EMBL" id="BBM84159.1"/>
    </source>
</evidence>
<feature type="transmembrane region" description="Helical" evidence="1">
    <location>
        <begin position="43"/>
        <end position="65"/>
    </location>
</feature>
<evidence type="ECO:0000256" key="1">
    <source>
        <dbReference type="SAM" id="Phobius"/>
    </source>
</evidence>
<name>A0A5S9F434_UABAM</name>
<keyword evidence="1" id="KW-0812">Transmembrane</keyword>
<proteinExistence type="predicted"/>
<gene>
    <name evidence="2" type="ORF">UABAM_02515</name>
</gene>
<dbReference type="EMBL" id="AP019860">
    <property type="protein sequence ID" value="BBM84159.1"/>
    <property type="molecule type" value="Genomic_DNA"/>
</dbReference>
<keyword evidence="1" id="KW-1133">Transmembrane helix</keyword>
<dbReference type="Proteomes" id="UP000326354">
    <property type="component" value="Chromosome"/>
</dbReference>
<keyword evidence="3" id="KW-1185">Reference proteome</keyword>
<dbReference type="KEGG" id="uam:UABAM_02515"/>
<organism evidence="2 3">
    <name type="scientific">Uabimicrobium amorphum</name>
    <dbReference type="NCBI Taxonomy" id="2596890"/>
    <lineage>
        <taxon>Bacteria</taxon>
        <taxon>Pseudomonadati</taxon>
        <taxon>Planctomycetota</taxon>
        <taxon>Candidatus Uabimicrobiia</taxon>
        <taxon>Candidatus Uabimicrobiales</taxon>
        <taxon>Candidatus Uabimicrobiaceae</taxon>
        <taxon>Candidatus Uabimicrobium</taxon>
    </lineage>
</organism>
<keyword evidence="1" id="KW-0472">Membrane</keyword>